<dbReference type="PANTHER" id="PTHR10545:SF29">
    <property type="entry name" value="GH14572P-RELATED"/>
    <property type="match status" value="1"/>
</dbReference>
<name>A0A818FAA4_9BILA</name>
<dbReference type="SUPFAM" id="SSF55729">
    <property type="entry name" value="Acyl-CoA N-acyltransferases (Nat)"/>
    <property type="match status" value="1"/>
</dbReference>
<dbReference type="OrthoDB" id="7305308at2759"/>
<comment type="caution">
    <text evidence="6">The sequence shown here is derived from an EMBL/GenBank/DDBJ whole genome shotgun (WGS) entry which is preliminary data.</text>
</comment>
<dbReference type="InterPro" id="IPR051016">
    <property type="entry name" value="Diverse_Substrate_AcTransf"/>
</dbReference>
<protein>
    <recommendedName>
        <fullName evidence="4">N-acetyltransferase domain-containing protein</fullName>
    </recommendedName>
</protein>
<accession>A0A818FAA4</accession>
<dbReference type="EMBL" id="CAJNYT010002513">
    <property type="protein sequence ID" value="CAF3472148.1"/>
    <property type="molecule type" value="Genomic_DNA"/>
</dbReference>
<evidence type="ECO:0000256" key="2">
    <source>
        <dbReference type="ARBA" id="ARBA00022679"/>
    </source>
</evidence>
<feature type="domain" description="N-acetyltransferase" evidence="4">
    <location>
        <begin position="12"/>
        <end position="164"/>
    </location>
</feature>
<dbReference type="PROSITE" id="PS51186">
    <property type="entry name" value="GNAT"/>
    <property type="match status" value="1"/>
</dbReference>
<dbReference type="CDD" id="cd04301">
    <property type="entry name" value="NAT_SF"/>
    <property type="match status" value="1"/>
</dbReference>
<evidence type="ECO:0000259" key="4">
    <source>
        <dbReference type="PROSITE" id="PS51186"/>
    </source>
</evidence>
<dbReference type="InterPro" id="IPR000182">
    <property type="entry name" value="GNAT_dom"/>
</dbReference>
<dbReference type="Pfam" id="PF00583">
    <property type="entry name" value="Acetyltransf_1"/>
    <property type="match status" value="1"/>
</dbReference>
<dbReference type="Gene3D" id="3.40.630.30">
    <property type="match status" value="1"/>
</dbReference>
<dbReference type="PANTHER" id="PTHR10545">
    <property type="entry name" value="DIAMINE N-ACETYLTRANSFERASE"/>
    <property type="match status" value="1"/>
</dbReference>
<dbReference type="InterPro" id="IPR016181">
    <property type="entry name" value="Acyl_CoA_acyltransferase"/>
</dbReference>
<keyword evidence="3" id="KW-0012">Acyltransferase</keyword>
<evidence type="ECO:0000313" key="6">
    <source>
        <dbReference type="EMBL" id="CAF3472148.1"/>
    </source>
</evidence>
<dbReference type="AlphaFoldDB" id="A0A818FAA4"/>
<sequence>MTTPAIESRWSIEIVNENDLTDLLPLMKAYCEFYNQTEQIPLTTDDALMSLSRALITNPTNEGIQLIVRDSKKRTLIGFATIFWTWSTLQGGRIAIMNDLFLSEEYRGQGIADIVITECAQKAREHGALSLTWETSVDNKRAQAVYNRSGASKSHRWLHYTLPL</sequence>
<comment type="similarity">
    <text evidence="1">Belongs to the acetyltransferase family.</text>
</comment>
<keyword evidence="2" id="KW-0808">Transferase</keyword>
<organism evidence="6 8">
    <name type="scientific">Rotaria socialis</name>
    <dbReference type="NCBI Taxonomy" id="392032"/>
    <lineage>
        <taxon>Eukaryota</taxon>
        <taxon>Metazoa</taxon>
        <taxon>Spiralia</taxon>
        <taxon>Gnathifera</taxon>
        <taxon>Rotifera</taxon>
        <taxon>Eurotatoria</taxon>
        <taxon>Bdelloidea</taxon>
        <taxon>Philodinida</taxon>
        <taxon>Philodinidae</taxon>
        <taxon>Rotaria</taxon>
    </lineage>
</organism>
<evidence type="ECO:0000313" key="8">
    <source>
        <dbReference type="Proteomes" id="UP000663872"/>
    </source>
</evidence>
<reference evidence="6" key="1">
    <citation type="submission" date="2021-02" db="EMBL/GenBank/DDBJ databases">
        <authorList>
            <person name="Nowell W R."/>
        </authorList>
    </citation>
    <scope>NUCLEOTIDE SEQUENCE</scope>
</reference>
<dbReference type="GO" id="GO:0008080">
    <property type="term" value="F:N-acetyltransferase activity"/>
    <property type="evidence" value="ECO:0007669"/>
    <property type="project" value="UniProtKB-ARBA"/>
</dbReference>
<dbReference type="Proteomes" id="UP000663872">
    <property type="component" value="Unassembled WGS sequence"/>
</dbReference>
<proteinExistence type="inferred from homology"/>
<evidence type="ECO:0000256" key="3">
    <source>
        <dbReference type="ARBA" id="ARBA00023315"/>
    </source>
</evidence>
<evidence type="ECO:0000256" key="1">
    <source>
        <dbReference type="ARBA" id="ARBA00008694"/>
    </source>
</evidence>
<evidence type="ECO:0000313" key="7">
    <source>
        <dbReference type="EMBL" id="CAF4856773.1"/>
    </source>
</evidence>
<gene>
    <name evidence="6" type="ORF">GRG538_LOCUS15739</name>
    <name evidence="7" type="ORF">QYT958_LOCUS27601</name>
    <name evidence="5" type="ORF">TIS948_LOCUS23051</name>
</gene>
<dbReference type="EMBL" id="CAJNXB010003960">
    <property type="protein sequence ID" value="CAF3348506.1"/>
    <property type="molecule type" value="Genomic_DNA"/>
</dbReference>
<evidence type="ECO:0000313" key="5">
    <source>
        <dbReference type="EMBL" id="CAF3348506.1"/>
    </source>
</evidence>
<dbReference type="EMBL" id="CAJOBR010007088">
    <property type="protein sequence ID" value="CAF4856773.1"/>
    <property type="molecule type" value="Genomic_DNA"/>
</dbReference>
<dbReference type="Proteomes" id="UP000663848">
    <property type="component" value="Unassembled WGS sequence"/>
</dbReference>
<dbReference type="Proteomes" id="UP000663825">
    <property type="component" value="Unassembled WGS sequence"/>
</dbReference>